<name>A0A9P4PP02_9PLEO</name>
<reference evidence="2" key="1">
    <citation type="journal article" date="2020" name="Stud. Mycol.">
        <title>101 Dothideomycetes genomes: a test case for predicting lifestyles and emergence of pathogens.</title>
        <authorList>
            <person name="Haridas S."/>
            <person name="Albert R."/>
            <person name="Binder M."/>
            <person name="Bloem J."/>
            <person name="Labutti K."/>
            <person name="Salamov A."/>
            <person name="Andreopoulos B."/>
            <person name="Baker S."/>
            <person name="Barry K."/>
            <person name="Bills G."/>
            <person name="Bluhm B."/>
            <person name="Cannon C."/>
            <person name="Castanera R."/>
            <person name="Culley D."/>
            <person name="Daum C."/>
            <person name="Ezra D."/>
            <person name="Gonzalez J."/>
            <person name="Henrissat B."/>
            <person name="Kuo A."/>
            <person name="Liang C."/>
            <person name="Lipzen A."/>
            <person name="Lutzoni F."/>
            <person name="Magnuson J."/>
            <person name="Mondo S."/>
            <person name="Nolan M."/>
            <person name="Ohm R."/>
            <person name="Pangilinan J."/>
            <person name="Park H.-J."/>
            <person name="Ramirez L."/>
            <person name="Alfaro M."/>
            <person name="Sun H."/>
            <person name="Tritt A."/>
            <person name="Yoshinaga Y."/>
            <person name="Zwiers L.-H."/>
            <person name="Turgeon B."/>
            <person name="Goodwin S."/>
            <person name="Spatafora J."/>
            <person name="Crous P."/>
            <person name="Grigoriev I."/>
        </authorList>
    </citation>
    <scope>NUCLEOTIDE SEQUENCE</scope>
    <source>
        <strain evidence="2">CBS 690.94</strain>
    </source>
</reference>
<feature type="region of interest" description="Disordered" evidence="1">
    <location>
        <begin position="1"/>
        <end position="27"/>
    </location>
</feature>
<feature type="compositionally biased region" description="Basic and acidic residues" evidence="1">
    <location>
        <begin position="13"/>
        <end position="26"/>
    </location>
</feature>
<accession>A0A9P4PP02</accession>
<dbReference type="AlphaFoldDB" id="A0A9P4PP02"/>
<evidence type="ECO:0000313" key="2">
    <source>
        <dbReference type="EMBL" id="KAF2446628.1"/>
    </source>
</evidence>
<proteinExistence type="predicted"/>
<organism evidence="2 3">
    <name type="scientific">Karstenula rhodostoma CBS 690.94</name>
    <dbReference type="NCBI Taxonomy" id="1392251"/>
    <lineage>
        <taxon>Eukaryota</taxon>
        <taxon>Fungi</taxon>
        <taxon>Dikarya</taxon>
        <taxon>Ascomycota</taxon>
        <taxon>Pezizomycotina</taxon>
        <taxon>Dothideomycetes</taxon>
        <taxon>Pleosporomycetidae</taxon>
        <taxon>Pleosporales</taxon>
        <taxon>Massarineae</taxon>
        <taxon>Didymosphaeriaceae</taxon>
        <taxon>Karstenula</taxon>
    </lineage>
</organism>
<keyword evidence="3" id="KW-1185">Reference proteome</keyword>
<comment type="caution">
    <text evidence="2">The sequence shown here is derived from an EMBL/GenBank/DDBJ whole genome shotgun (WGS) entry which is preliminary data.</text>
</comment>
<evidence type="ECO:0000256" key="1">
    <source>
        <dbReference type="SAM" id="MobiDB-lite"/>
    </source>
</evidence>
<evidence type="ECO:0000313" key="3">
    <source>
        <dbReference type="Proteomes" id="UP000799764"/>
    </source>
</evidence>
<dbReference type="Proteomes" id="UP000799764">
    <property type="component" value="Unassembled WGS sequence"/>
</dbReference>
<protein>
    <submittedName>
        <fullName evidence="2">Uncharacterized protein</fullName>
    </submittedName>
</protein>
<gene>
    <name evidence="2" type="ORF">P171DRAFT_472089</name>
</gene>
<sequence length="200" mass="22220">MKGIEAAPPYKANEYHSPDDPQDTSKARVQCNKALTIYSDPANASSQEPITISLPSYSVTDPNNDSGLDRLRARCVSIVAAWGGKYAAAHHVCLRRHDNSRGSSLEAIFKKDLTKRKDSFKAHVRTSHKENLVEGDYKLKTESALRSLEEFILRGNDEMIAKAGRERVNQSAEHGRKTLGMVRPQSTLKASDEMKYYPGG</sequence>
<dbReference type="EMBL" id="MU001498">
    <property type="protein sequence ID" value="KAF2446628.1"/>
    <property type="molecule type" value="Genomic_DNA"/>
</dbReference>